<evidence type="ECO:0000259" key="2">
    <source>
        <dbReference type="Pfam" id="PF00856"/>
    </source>
</evidence>
<evidence type="ECO:0000313" key="4">
    <source>
        <dbReference type="Proteomes" id="UP001500604"/>
    </source>
</evidence>
<feature type="domain" description="SET" evidence="2">
    <location>
        <begin position="188"/>
        <end position="302"/>
    </location>
</feature>
<comment type="caution">
    <text evidence="3">The sequence shown here is derived from an EMBL/GenBank/DDBJ whole genome shotgun (WGS) entry which is preliminary data.</text>
</comment>
<dbReference type="EMBL" id="BAABFL010000001">
    <property type="protein sequence ID" value="GAA4647740.1"/>
    <property type="molecule type" value="Genomic_DNA"/>
</dbReference>
<gene>
    <name evidence="3" type="ORF">GCM10023116_00020</name>
</gene>
<dbReference type="InterPro" id="IPR046341">
    <property type="entry name" value="SET_dom_sf"/>
</dbReference>
<organism evidence="3 4">
    <name type="scientific">Kistimonas scapharcae</name>
    <dbReference type="NCBI Taxonomy" id="1036133"/>
    <lineage>
        <taxon>Bacteria</taxon>
        <taxon>Pseudomonadati</taxon>
        <taxon>Pseudomonadota</taxon>
        <taxon>Gammaproteobacteria</taxon>
        <taxon>Oceanospirillales</taxon>
        <taxon>Endozoicomonadaceae</taxon>
        <taxon>Kistimonas</taxon>
    </lineage>
</organism>
<feature type="region of interest" description="Disordered" evidence="1">
    <location>
        <begin position="1"/>
        <end position="30"/>
    </location>
</feature>
<dbReference type="Pfam" id="PF00856">
    <property type="entry name" value="SET"/>
    <property type="match status" value="1"/>
</dbReference>
<dbReference type="Gene3D" id="2.170.270.10">
    <property type="entry name" value="SET domain"/>
    <property type="match status" value="1"/>
</dbReference>
<keyword evidence="4" id="KW-1185">Reference proteome</keyword>
<dbReference type="InterPro" id="IPR001214">
    <property type="entry name" value="SET_dom"/>
</dbReference>
<proteinExistence type="predicted"/>
<feature type="compositionally biased region" description="Basic and acidic residues" evidence="1">
    <location>
        <begin position="20"/>
        <end position="30"/>
    </location>
</feature>
<protein>
    <recommendedName>
        <fullName evidence="2">SET domain-containing protein</fullName>
    </recommendedName>
</protein>
<name>A0ABP8UX92_9GAMM</name>
<dbReference type="SUPFAM" id="SSF82199">
    <property type="entry name" value="SET domain"/>
    <property type="match status" value="1"/>
</dbReference>
<dbReference type="RefSeq" id="WP_345192542.1">
    <property type="nucleotide sequence ID" value="NZ_BAABFL010000001.1"/>
</dbReference>
<evidence type="ECO:0000256" key="1">
    <source>
        <dbReference type="SAM" id="MobiDB-lite"/>
    </source>
</evidence>
<sequence length="309" mass="34846">MSSKIPPGHSAGYFQVNSNRADEKDSRELDKPYLPSEDHYKWVSKRSLQCIMISPFSIPKDRLSLQKHKYIDDCLPDRKPKNNNSLVLSEYWDNRAPLCVLGADASNLKESFSEKVSEPLIILPPALEQRLKALSGRHPLMEQDHWAESIEHWLSLDGDERKETIESSLQLTTIRHTDPRKKLHAQSGVIAACDIPAFSVIAPYAGLYCAGNDVAEEKARYGANVGRYAVDCSLEGVQIDLCGYGHGNITICINANTTYSELDPVLRDNACFVLATYQGWPYVFVVSIEPIEKEAEVLVDYGRYYWKGY</sequence>
<dbReference type="Proteomes" id="UP001500604">
    <property type="component" value="Unassembled WGS sequence"/>
</dbReference>
<accession>A0ABP8UX92</accession>
<reference evidence="4" key="1">
    <citation type="journal article" date="2019" name="Int. J. Syst. Evol. Microbiol.">
        <title>The Global Catalogue of Microorganisms (GCM) 10K type strain sequencing project: providing services to taxonomists for standard genome sequencing and annotation.</title>
        <authorList>
            <consortium name="The Broad Institute Genomics Platform"/>
            <consortium name="The Broad Institute Genome Sequencing Center for Infectious Disease"/>
            <person name="Wu L."/>
            <person name="Ma J."/>
        </authorList>
    </citation>
    <scope>NUCLEOTIDE SEQUENCE [LARGE SCALE GENOMIC DNA]</scope>
    <source>
        <strain evidence="4">JCM 17805</strain>
    </source>
</reference>
<evidence type="ECO:0000313" key="3">
    <source>
        <dbReference type="EMBL" id="GAA4647740.1"/>
    </source>
</evidence>